<feature type="region of interest" description="Disordered" evidence="1">
    <location>
        <begin position="52"/>
        <end position="124"/>
    </location>
</feature>
<dbReference type="NCBIfam" id="TIGR00296">
    <property type="entry name" value="TIGR00296 family protein"/>
    <property type="match status" value="1"/>
</dbReference>
<dbReference type="PROSITE" id="PS51112">
    <property type="entry name" value="AMMECR1"/>
    <property type="match status" value="1"/>
</dbReference>
<comment type="caution">
    <text evidence="3">The sequence shown here is derived from an EMBL/GenBank/DDBJ whole genome shotgun (WGS) entry which is preliminary data.</text>
</comment>
<evidence type="ECO:0000256" key="1">
    <source>
        <dbReference type="SAM" id="MobiDB-lite"/>
    </source>
</evidence>
<dbReference type="PANTHER" id="PTHR13016">
    <property type="entry name" value="AMMECR1 HOMOLOG"/>
    <property type="match status" value="1"/>
</dbReference>
<dbReference type="InterPro" id="IPR002733">
    <property type="entry name" value="AMMECR1_domain"/>
</dbReference>
<feature type="compositionally biased region" description="Low complexity" evidence="1">
    <location>
        <begin position="76"/>
        <end position="124"/>
    </location>
</feature>
<dbReference type="SUPFAM" id="SSF143447">
    <property type="entry name" value="AMMECR1-like"/>
    <property type="match status" value="1"/>
</dbReference>
<organism evidence="3 4">
    <name type="scientific">Talaromyces atroroseus</name>
    <dbReference type="NCBI Taxonomy" id="1441469"/>
    <lineage>
        <taxon>Eukaryota</taxon>
        <taxon>Fungi</taxon>
        <taxon>Dikarya</taxon>
        <taxon>Ascomycota</taxon>
        <taxon>Pezizomycotina</taxon>
        <taxon>Eurotiomycetes</taxon>
        <taxon>Eurotiomycetidae</taxon>
        <taxon>Eurotiales</taxon>
        <taxon>Trichocomaceae</taxon>
        <taxon>Talaromyces</taxon>
        <taxon>Talaromyces sect. Trachyspermi</taxon>
    </lineage>
</organism>
<dbReference type="Gene3D" id="3.30.700.20">
    <property type="entry name" value="Hypothetical protein ph0010, domain 1"/>
    <property type="match status" value="1"/>
</dbReference>
<keyword evidence="4" id="KW-1185">Reference proteome</keyword>
<name>A0A1Q5Q8X4_TALAT</name>
<accession>A0A1Q5Q8X4</accession>
<evidence type="ECO:0000313" key="3">
    <source>
        <dbReference type="EMBL" id="OKL60588.1"/>
    </source>
</evidence>
<evidence type="ECO:0000313" key="4">
    <source>
        <dbReference type="Proteomes" id="UP000214365"/>
    </source>
</evidence>
<dbReference type="PANTHER" id="PTHR13016:SF0">
    <property type="entry name" value="AMME SYNDROME CANDIDATE GENE 1 PROTEIN"/>
    <property type="match status" value="1"/>
</dbReference>
<dbReference type="GeneID" id="31004107"/>
<dbReference type="Pfam" id="PF01871">
    <property type="entry name" value="AMMECR1"/>
    <property type="match status" value="1"/>
</dbReference>
<evidence type="ECO:0000259" key="2">
    <source>
        <dbReference type="PROSITE" id="PS51112"/>
    </source>
</evidence>
<dbReference type="STRING" id="1441469.A0A1Q5Q8X4"/>
<feature type="domain" description="AMMECR1" evidence="2">
    <location>
        <begin position="92"/>
        <end position="318"/>
    </location>
</feature>
<protein>
    <recommendedName>
        <fullName evidence="2">AMMECR1 domain-containing protein</fullName>
    </recommendedName>
</protein>
<proteinExistence type="predicted"/>
<dbReference type="EMBL" id="LFMY01000005">
    <property type="protein sequence ID" value="OKL60588.1"/>
    <property type="molecule type" value="Genomic_DNA"/>
</dbReference>
<dbReference type="InterPro" id="IPR027485">
    <property type="entry name" value="AMMECR1_N"/>
</dbReference>
<reference evidence="3 4" key="1">
    <citation type="submission" date="2015-06" db="EMBL/GenBank/DDBJ databases">
        <title>Talaromyces atroroseus IBT 11181 draft genome.</title>
        <authorList>
            <person name="Rasmussen K.B."/>
            <person name="Rasmussen S."/>
            <person name="Petersen B."/>
            <person name="Sicheritz-Ponten T."/>
            <person name="Mortensen U.H."/>
            <person name="Thrane U."/>
        </authorList>
    </citation>
    <scope>NUCLEOTIDE SEQUENCE [LARGE SCALE GENOMIC DNA]</scope>
    <source>
        <strain evidence="3 4">IBT 11181</strain>
    </source>
</reference>
<dbReference type="InterPro" id="IPR023473">
    <property type="entry name" value="AMMECR1"/>
</dbReference>
<dbReference type="InterPro" id="IPR036071">
    <property type="entry name" value="AMMECR1_dom_sf"/>
</dbReference>
<dbReference type="AlphaFoldDB" id="A0A1Q5Q8X4"/>
<sequence length="329" mass="36801">MASPAQCFYCFESLAASFKNEEPPSLATIESSYWQFSQSKQLATMENRAIVEEEEDEDEIEHSSHTTRPRNIKLPSVSRLQQDVSSDSSSSTTATLSANSSRSALSNSTTLTTPDDPLSSQRSSMSEESYPLFVTWNLISRHGHKSLRGCIGTFEAQKLSYGLKKYALISAFDDTRFSPIPPSQLPSLSCALTLLGNFEPCADAMDWELGTHGLRISFIHRNRRYGSTYLPDVALEQGWTKEETVESLMRKAGWDGPSSGGGGIGMTRRILRGSSGSSINNNHNNNIRKPWDEVADFKATRYQGLRTSADYSDWQEWREWVEADKSRHL</sequence>
<dbReference type="Proteomes" id="UP000214365">
    <property type="component" value="Unassembled WGS sequence"/>
</dbReference>
<gene>
    <name evidence="3" type="ORF">UA08_04352</name>
</gene>
<dbReference type="OrthoDB" id="24630at2759"/>
<dbReference type="RefSeq" id="XP_020120709.1">
    <property type="nucleotide sequence ID" value="XM_020266666.1"/>
</dbReference>